<dbReference type="KEGG" id="blq:L21SP5_00136"/>
<sequence length="120" mass="14411">MDNIKHLIALNEFKHSLKVIKSNIDEKKLLALKEDLLQEILSLFKETNDDFFELKALELKDIKINFRNNLLTRLFINLSSLKFDNTIFDNWHSEGKFLYFIQEIEILTDAIILHLKRHYY</sequence>
<protein>
    <submittedName>
        <fullName evidence="1">Uncharacterized protein</fullName>
    </submittedName>
</protein>
<evidence type="ECO:0000313" key="1">
    <source>
        <dbReference type="EMBL" id="ALO13818.1"/>
    </source>
</evidence>
<gene>
    <name evidence="1" type="ORF">L21SP5_00136</name>
</gene>
<keyword evidence="2" id="KW-1185">Reference proteome</keyword>
<dbReference type="AlphaFoldDB" id="A0A0S2HUZ4"/>
<organism evidence="1 2">
    <name type="scientific">Salinivirga cyanobacteriivorans</name>
    <dbReference type="NCBI Taxonomy" id="1307839"/>
    <lineage>
        <taxon>Bacteria</taxon>
        <taxon>Pseudomonadati</taxon>
        <taxon>Bacteroidota</taxon>
        <taxon>Bacteroidia</taxon>
        <taxon>Bacteroidales</taxon>
        <taxon>Salinivirgaceae</taxon>
        <taxon>Salinivirga</taxon>
    </lineage>
</organism>
<dbReference type="Proteomes" id="UP000064893">
    <property type="component" value="Chromosome"/>
</dbReference>
<dbReference type="EMBL" id="CP013118">
    <property type="protein sequence ID" value="ALO13818.1"/>
    <property type="molecule type" value="Genomic_DNA"/>
</dbReference>
<evidence type="ECO:0000313" key="2">
    <source>
        <dbReference type="Proteomes" id="UP000064893"/>
    </source>
</evidence>
<accession>A0A0S2HUZ4</accession>
<reference evidence="1 2" key="1">
    <citation type="submission" date="2015-11" db="EMBL/GenBank/DDBJ databases">
        <title>Description and complete genome sequence of a novel strain predominating in hypersaline microbial mats and representing a new family of the Bacteriodetes phylum.</title>
        <authorList>
            <person name="Spring S."/>
            <person name="Bunk B."/>
            <person name="Sproer C."/>
            <person name="Klenk H.-P."/>
        </authorList>
    </citation>
    <scope>NUCLEOTIDE SEQUENCE [LARGE SCALE GENOMIC DNA]</scope>
    <source>
        <strain evidence="1 2">L21-Spi-D4</strain>
    </source>
</reference>
<name>A0A0S2HUZ4_9BACT</name>
<dbReference type="RefSeq" id="WP_057951441.1">
    <property type="nucleotide sequence ID" value="NZ_CP013118.1"/>
</dbReference>
<dbReference type="STRING" id="1307839.L21SP5_00136"/>
<proteinExistence type="predicted"/>